<name>A0ABW8TTH6_9CLOT</name>
<evidence type="ECO:0000259" key="1">
    <source>
        <dbReference type="Pfam" id="PF07883"/>
    </source>
</evidence>
<keyword evidence="3" id="KW-1185">Reference proteome</keyword>
<evidence type="ECO:0000313" key="3">
    <source>
        <dbReference type="Proteomes" id="UP001623661"/>
    </source>
</evidence>
<dbReference type="PANTHER" id="PTHR43346">
    <property type="entry name" value="LIGAND BINDING DOMAIN PROTEIN, PUTATIVE (AFU_ORTHOLOGUE AFUA_6G14370)-RELATED"/>
    <property type="match status" value="1"/>
</dbReference>
<dbReference type="InterPro" id="IPR014710">
    <property type="entry name" value="RmlC-like_jellyroll"/>
</dbReference>
<dbReference type="CDD" id="cd02223">
    <property type="entry name" value="cupin_Bh2720-like"/>
    <property type="match status" value="1"/>
</dbReference>
<dbReference type="InterPro" id="IPR011051">
    <property type="entry name" value="RmlC_Cupin_sf"/>
</dbReference>
<feature type="domain" description="Cupin type-2" evidence="1">
    <location>
        <begin position="104"/>
        <end position="179"/>
    </location>
</feature>
<reference evidence="2 3" key="1">
    <citation type="submission" date="2024-11" db="EMBL/GenBank/DDBJ databases">
        <authorList>
            <person name="Heng Y.C."/>
            <person name="Lim A.C.H."/>
            <person name="Lee J.K.Y."/>
            <person name="Kittelmann S."/>
        </authorList>
    </citation>
    <scope>NUCLEOTIDE SEQUENCE [LARGE SCALE GENOMIC DNA]</scope>
    <source>
        <strain evidence="2 3">WILCCON 0202</strain>
    </source>
</reference>
<gene>
    <name evidence="2" type="ORF">ACJDUH_10450</name>
</gene>
<dbReference type="Gene3D" id="2.60.120.10">
    <property type="entry name" value="Jelly Rolls"/>
    <property type="match status" value="1"/>
</dbReference>
<dbReference type="Pfam" id="PF07883">
    <property type="entry name" value="Cupin_2"/>
    <property type="match status" value="1"/>
</dbReference>
<organism evidence="2 3">
    <name type="scientific">Candidatus Clostridium radicumherbarum</name>
    <dbReference type="NCBI Taxonomy" id="3381662"/>
    <lineage>
        <taxon>Bacteria</taxon>
        <taxon>Bacillati</taxon>
        <taxon>Bacillota</taxon>
        <taxon>Clostridia</taxon>
        <taxon>Eubacteriales</taxon>
        <taxon>Clostridiaceae</taxon>
        <taxon>Clostridium</taxon>
    </lineage>
</organism>
<dbReference type="RefSeq" id="WP_406765157.1">
    <property type="nucleotide sequence ID" value="NZ_JBJHZY010000002.1"/>
</dbReference>
<dbReference type="PANTHER" id="PTHR43346:SF1">
    <property type="entry name" value="QUERCETIN 2,3-DIOXYGENASE-RELATED"/>
    <property type="match status" value="1"/>
</dbReference>
<accession>A0ABW8TTH6</accession>
<dbReference type="SUPFAM" id="SSF51182">
    <property type="entry name" value="RmlC-like cupins"/>
    <property type="match status" value="1"/>
</dbReference>
<proteinExistence type="predicted"/>
<dbReference type="InterPro" id="IPR013096">
    <property type="entry name" value="Cupin_2"/>
</dbReference>
<evidence type="ECO:0000313" key="2">
    <source>
        <dbReference type="EMBL" id="MFL0268528.1"/>
    </source>
</evidence>
<dbReference type="Proteomes" id="UP001623661">
    <property type="component" value="Unassembled WGS sequence"/>
</dbReference>
<dbReference type="InterPro" id="IPR052538">
    <property type="entry name" value="Flavonoid_dioxygenase-like"/>
</dbReference>
<protein>
    <submittedName>
        <fullName evidence="2">Cupin domain-containing protein</fullName>
    </submittedName>
</protein>
<dbReference type="EMBL" id="JBJHZY010000002">
    <property type="protein sequence ID" value="MFL0268528.1"/>
    <property type="molecule type" value="Genomic_DNA"/>
</dbReference>
<comment type="caution">
    <text evidence="2">The sequence shown here is derived from an EMBL/GenBank/DDBJ whole genome shotgun (WGS) entry which is preliminary data.</text>
</comment>
<sequence length="204" mass="23573">MYNDYNNYPCSYCANGTYQCPYLCDQLIYNQNFSREYNNQYYPYEDNANYDSTFDYSRTAEENDPAQLKDYGPEPFVVNIDEATKRNNNYRTTLWTGKHLQLTLMSIKPGEDIGLEIHPTVDQFLRVEDGQGLAQMGPSKNNLNYQRKIYDGFAIFIPAGTWHNVKNTGNKPLKMYSIYAPPQHPHGTVHATKAIAHGSESRRR</sequence>